<proteinExistence type="predicted"/>
<dbReference type="Proteomes" id="UP000735302">
    <property type="component" value="Unassembled WGS sequence"/>
</dbReference>
<keyword evidence="2" id="KW-1185">Reference proteome</keyword>
<dbReference type="EMBL" id="BLXT01002363">
    <property type="protein sequence ID" value="GFN93746.1"/>
    <property type="molecule type" value="Genomic_DNA"/>
</dbReference>
<reference evidence="1 2" key="1">
    <citation type="journal article" date="2021" name="Elife">
        <title>Chloroplast acquisition without the gene transfer in kleptoplastic sea slugs, Plakobranchus ocellatus.</title>
        <authorList>
            <person name="Maeda T."/>
            <person name="Takahashi S."/>
            <person name="Yoshida T."/>
            <person name="Shimamura S."/>
            <person name="Takaki Y."/>
            <person name="Nagai Y."/>
            <person name="Toyoda A."/>
            <person name="Suzuki Y."/>
            <person name="Arimoto A."/>
            <person name="Ishii H."/>
            <person name="Satoh N."/>
            <person name="Nishiyama T."/>
            <person name="Hasebe M."/>
            <person name="Maruyama T."/>
            <person name="Minagawa J."/>
            <person name="Obokata J."/>
            <person name="Shigenobu S."/>
        </authorList>
    </citation>
    <scope>NUCLEOTIDE SEQUENCE [LARGE SCALE GENOMIC DNA]</scope>
</reference>
<evidence type="ECO:0000313" key="1">
    <source>
        <dbReference type="EMBL" id="GFN93746.1"/>
    </source>
</evidence>
<protein>
    <submittedName>
        <fullName evidence="1">Uncharacterized protein</fullName>
    </submittedName>
</protein>
<gene>
    <name evidence="1" type="ORF">PoB_002025200</name>
</gene>
<accession>A0AAV3ZGX2</accession>
<dbReference type="AlphaFoldDB" id="A0AAV3ZGX2"/>
<evidence type="ECO:0000313" key="2">
    <source>
        <dbReference type="Proteomes" id="UP000735302"/>
    </source>
</evidence>
<organism evidence="1 2">
    <name type="scientific">Plakobranchus ocellatus</name>
    <dbReference type="NCBI Taxonomy" id="259542"/>
    <lineage>
        <taxon>Eukaryota</taxon>
        <taxon>Metazoa</taxon>
        <taxon>Spiralia</taxon>
        <taxon>Lophotrochozoa</taxon>
        <taxon>Mollusca</taxon>
        <taxon>Gastropoda</taxon>
        <taxon>Heterobranchia</taxon>
        <taxon>Euthyneura</taxon>
        <taxon>Panpulmonata</taxon>
        <taxon>Sacoglossa</taxon>
        <taxon>Placobranchoidea</taxon>
        <taxon>Plakobranchidae</taxon>
        <taxon>Plakobranchus</taxon>
    </lineage>
</organism>
<name>A0AAV3ZGX2_9GAST</name>
<sequence length="99" mass="11085">MSDDRTQKFNEARRAGGCNGVLDCCDAVQLFRVHAGHSQLWSDMLRRKWSSTTVSSLCGEQTEDCSHVLFSCGELDGIRGPTGATLRYRRSYGAVWIIR</sequence>
<comment type="caution">
    <text evidence="1">The sequence shown here is derived from an EMBL/GenBank/DDBJ whole genome shotgun (WGS) entry which is preliminary data.</text>
</comment>